<dbReference type="KEGG" id="psco:LY89DRAFT_674721"/>
<dbReference type="EMBL" id="KQ947427">
    <property type="protein sequence ID" value="KUJ11404.1"/>
    <property type="molecule type" value="Genomic_DNA"/>
</dbReference>
<dbReference type="RefSeq" id="XP_018065759.1">
    <property type="nucleotide sequence ID" value="XM_018213460.1"/>
</dbReference>
<dbReference type="AlphaFoldDB" id="A0A194WUQ4"/>
<gene>
    <name evidence="2" type="ORF">LY89DRAFT_674721</name>
</gene>
<name>A0A194WUQ4_MOLSC</name>
<dbReference type="InParanoid" id="A0A194WUQ4"/>
<proteinExistence type="predicted"/>
<protein>
    <submittedName>
        <fullName evidence="2">Uncharacterized protein</fullName>
    </submittedName>
</protein>
<dbReference type="Proteomes" id="UP000070700">
    <property type="component" value="Unassembled WGS sequence"/>
</dbReference>
<reference evidence="2 3" key="1">
    <citation type="submission" date="2015-10" db="EMBL/GenBank/DDBJ databases">
        <title>Full genome of DAOMC 229536 Phialocephala scopiformis, a fungal endophyte of spruce producing the potent anti-insectan compound rugulosin.</title>
        <authorList>
            <consortium name="DOE Joint Genome Institute"/>
            <person name="Walker A.K."/>
            <person name="Frasz S.L."/>
            <person name="Seifert K.A."/>
            <person name="Miller J.D."/>
            <person name="Mondo S.J."/>
            <person name="Labutti K."/>
            <person name="Lipzen A."/>
            <person name="Dockter R."/>
            <person name="Kennedy M."/>
            <person name="Grigoriev I.V."/>
            <person name="Spatafora J.W."/>
        </authorList>
    </citation>
    <scope>NUCLEOTIDE SEQUENCE [LARGE SCALE GENOMIC DNA]</scope>
    <source>
        <strain evidence="2 3">CBS 120377</strain>
    </source>
</reference>
<feature type="compositionally biased region" description="Low complexity" evidence="1">
    <location>
        <begin position="630"/>
        <end position="642"/>
    </location>
</feature>
<keyword evidence="3" id="KW-1185">Reference proteome</keyword>
<feature type="region of interest" description="Disordered" evidence="1">
    <location>
        <begin position="475"/>
        <end position="555"/>
    </location>
</feature>
<organism evidence="2 3">
    <name type="scientific">Mollisia scopiformis</name>
    <name type="common">Conifer needle endophyte fungus</name>
    <name type="synonym">Phialocephala scopiformis</name>
    <dbReference type="NCBI Taxonomy" id="149040"/>
    <lineage>
        <taxon>Eukaryota</taxon>
        <taxon>Fungi</taxon>
        <taxon>Dikarya</taxon>
        <taxon>Ascomycota</taxon>
        <taxon>Pezizomycotina</taxon>
        <taxon>Leotiomycetes</taxon>
        <taxon>Helotiales</taxon>
        <taxon>Mollisiaceae</taxon>
        <taxon>Mollisia</taxon>
    </lineage>
</organism>
<accession>A0A194WUQ4</accession>
<dbReference type="GeneID" id="28823186"/>
<feature type="compositionally biased region" description="Basic and acidic residues" evidence="1">
    <location>
        <begin position="509"/>
        <end position="527"/>
    </location>
</feature>
<evidence type="ECO:0000313" key="3">
    <source>
        <dbReference type="Proteomes" id="UP000070700"/>
    </source>
</evidence>
<feature type="region of interest" description="Disordered" evidence="1">
    <location>
        <begin position="599"/>
        <end position="660"/>
    </location>
</feature>
<evidence type="ECO:0000313" key="2">
    <source>
        <dbReference type="EMBL" id="KUJ11404.1"/>
    </source>
</evidence>
<sequence>MPTLSTIADIHDVNEHMDTVQAGMSEVKGGFEAVNSAIENVSGVCHGLDAMSQSKNLIVLQKELTKERRVLSCTRSSFKRGSRWFVEWPARFGVAQSCAGPRSHVQAALRSSAAKYRVQPVTVLLYKKNEENRGRFISLHTRQAAANDVLKNFGQQFSNVVTKPEMANMQTSLTELQSTIPALATVVDTQDILKGVQNLSIELTEVAAKSEDMDYLNESIRDVSSKVNTVQSSMQALASIADVQDISTAIIKSKQDILNQIALNVNAADVDTKFEEVKAQVEGVQSSLPAVATVPDLCDIEAINAVATNNRSEIIDEVKAETLKYRNDIVTELLHLPSKDDINQHIATLPTKEELKVDMTTAMKDILTEADFVAEVTKLNDSTKDLLQKGHFDTKIEAVTTTIDTLLSNLKNEFLFVEQSQEASRVAIKDMATELVEVSKNGDNISEKTQEIEQIVKNVRTSLYDILARTDFGGDGWWTNQQGGNEEDAPDIGFPKSQQNPKRTLSSESSEHPSSQHEPTPRPRSDSDPLGIYHDDSDEPPVARPQVESPDLDVRSEHDTSIVARDFASGGEESLLFQDETDNSIEPTLTPLNQHVDVLRGQKHSRPSTMESMRAEQSKAAKASDGARVPSGSKSTAAAAGPAPSPPSSGTWRKVSVGPKAGGKEMRAALKSVLGTKIGGLVHARDIKVGKKGGHRLANAELNAERPTVCWMAQYSLDKDWPAEGYPKLPSGRPGADHLENLKKWWGEKWVDTNKACPHCEWMKGAGNEASCFYFVDTPEKEFIQLHQYVRLGKGGPTNLFFDDHHIHLLRIPATTPPLAFRSEPSTQWDKN</sequence>
<evidence type="ECO:0000256" key="1">
    <source>
        <dbReference type="SAM" id="MobiDB-lite"/>
    </source>
</evidence>